<evidence type="ECO:0000256" key="12">
    <source>
        <dbReference type="ARBA" id="ARBA00023055"/>
    </source>
</evidence>
<dbReference type="PROSITE" id="PS50004">
    <property type="entry name" value="C2"/>
    <property type="match status" value="3"/>
</dbReference>
<evidence type="ECO:0000256" key="6">
    <source>
        <dbReference type="ARBA" id="ARBA00022692"/>
    </source>
</evidence>
<dbReference type="PANTHER" id="PTHR45761">
    <property type="entry name" value="EXTENDED SYNAPTOTAGMIN-LIKE PROTEIN 2, ISOFORM C"/>
    <property type="match status" value="1"/>
</dbReference>
<feature type="region of interest" description="Disordered" evidence="15">
    <location>
        <begin position="543"/>
        <end position="587"/>
    </location>
</feature>
<dbReference type="FunFam" id="2.60.40.150:FF:000025">
    <property type="entry name" value="Extended synaptotagmin 2"/>
    <property type="match status" value="1"/>
</dbReference>
<dbReference type="Proteomes" id="UP000192247">
    <property type="component" value="Unassembled WGS sequence"/>
</dbReference>
<comment type="subcellular location">
    <subcellularLocation>
        <location evidence="1">Cell membrane</location>
        <topology evidence="1">Peripheral membrane protein</topology>
    </subcellularLocation>
    <subcellularLocation>
        <location evidence="2">Endoplasmic reticulum membrane</location>
        <topology evidence="2">Multi-pass membrane protein</topology>
    </subcellularLocation>
</comment>
<name>A0A1V9XAQ0_9ACAR</name>
<evidence type="ECO:0000256" key="11">
    <source>
        <dbReference type="ARBA" id="ARBA00022989"/>
    </source>
</evidence>
<accession>A0A1V9XAQ0</accession>
<keyword evidence="6" id="KW-0812">Transmembrane</keyword>
<keyword evidence="5" id="KW-1003">Cell membrane</keyword>
<evidence type="ECO:0000256" key="3">
    <source>
        <dbReference type="ARBA" id="ARBA00005867"/>
    </source>
</evidence>
<dbReference type="GO" id="GO:0006869">
    <property type="term" value="P:lipid transport"/>
    <property type="evidence" value="ECO:0007669"/>
    <property type="project" value="UniProtKB-KW"/>
</dbReference>
<dbReference type="InterPro" id="IPR000008">
    <property type="entry name" value="C2_dom"/>
</dbReference>
<dbReference type="GO" id="GO:0031210">
    <property type="term" value="F:phosphatidylcholine binding"/>
    <property type="evidence" value="ECO:0007669"/>
    <property type="project" value="TreeGrafter"/>
</dbReference>
<dbReference type="InterPro" id="IPR051634">
    <property type="entry name" value="Extended_Synaptotagmin"/>
</dbReference>
<comment type="similarity">
    <text evidence="3">Belongs to the extended synaptotagmin family.</text>
</comment>
<evidence type="ECO:0000259" key="16">
    <source>
        <dbReference type="PROSITE" id="PS50004"/>
    </source>
</evidence>
<evidence type="ECO:0000256" key="9">
    <source>
        <dbReference type="ARBA" id="ARBA00022824"/>
    </source>
</evidence>
<sequence length="792" mass="86508">ETGSGLVDFLGLRKAIYKRCDGFSPAPASTAPLRKAFLKLVDFTLTNIGEIMEIPGVNDLLKKAVSDQISQVLVLPNKYTYRVIESVSAHTLKYSLPAGVLRIQVIEAAKLVKADIGMLGMGKSDPYAVLTIGKIEFRTQVIPSTITPRWDFSCEAVVHQLPGSVLDIEVYDEDQSSKDDFLGKTSLSIPDLAEKATADMWLKLEAVKSGQIHIRTEWVTLSSDPASLERELEYKRSLTTNHQHSVGLIAVFLDCASALPRKQSAHTRAELQISSSDELYGGSVKGVQRQNHGLVGNVLAPFQKLAKDVTQVVQGRSGGRKVGITAVTLKEARTFPVGLKAAEPSCQVVLSVDKEEQRSSVVANSVNPVWEETFTFLCANPDVGEFCARVLDTKSGQCVGSATVSTARLLREGDMRLDEPLALKGTNNAKLMLSLQLRILQSTGSTIGAPGRCATPAYSRSSSEQRGEHAESGSSGYQHPSTPTSGSGGAGSGATVPVTPRKTEIPSMDEMVHSTISPILETIHGSRQNAQPPNFPNKYVADVKSKRHAEDAEESHKAVVERDEANIAEKPVNDNKSDRVDRTSDNERTVKIARKEVSGCGLARLGARTREGGARYQALWVDNAKELTLRCPVFCSPSLSCLSKSSTWNTQMRVTLRYSPPRNRLVCVIHQVKDLPPAIVVGEDEEVYVKVQLAPCDTSKHKENRHKTRPIRATSTGVVDFDETVELDVAPHELCLVSLQFQLRCRSTKRPSVFNVNKRIMNMNHSNAKRKLLGQLTLSLDQLDGVAALTEW</sequence>
<keyword evidence="9" id="KW-0256">Endoplasmic reticulum</keyword>
<dbReference type="AlphaFoldDB" id="A0A1V9XAQ0"/>
<keyword evidence="14" id="KW-0472">Membrane</keyword>
<evidence type="ECO:0000256" key="14">
    <source>
        <dbReference type="ARBA" id="ARBA00023136"/>
    </source>
</evidence>
<dbReference type="GO" id="GO:0005789">
    <property type="term" value="C:endoplasmic reticulum membrane"/>
    <property type="evidence" value="ECO:0007669"/>
    <property type="project" value="UniProtKB-SubCell"/>
</dbReference>
<dbReference type="Pfam" id="PF00168">
    <property type="entry name" value="C2"/>
    <property type="match status" value="3"/>
</dbReference>
<keyword evidence="11" id="KW-1133">Transmembrane helix</keyword>
<dbReference type="GO" id="GO:0005886">
    <property type="term" value="C:plasma membrane"/>
    <property type="evidence" value="ECO:0007669"/>
    <property type="project" value="UniProtKB-SubCell"/>
</dbReference>
<evidence type="ECO:0000313" key="17">
    <source>
        <dbReference type="EMBL" id="OQR70506.1"/>
    </source>
</evidence>
<evidence type="ECO:0000256" key="15">
    <source>
        <dbReference type="SAM" id="MobiDB-lite"/>
    </source>
</evidence>
<feature type="domain" description="C2" evidence="16">
    <location>
        <begin position="306"/>
        <end position="425"/>
    </location>
</feature>
<evidence type="ECO:0000256" key="1">
    <source>
        <dbReference type="ARBA" id="ARBA00004202"/>
    </source>
</evidence>
<evidence type="ECO:0000256" key="7">
    <source>
        <dbReference type="ARBA" id="ARBA00022723"/>
    </source>
</evidence>
<proteinExistence type="inferred from homology"/>
<dbReference type="SUPFAM" id="SSF49562">
    <property type="entry name" value="C2 domain (Calcium/lipid-binding domain, CaLB)"/>
    <property type="match status" value="3"/>
</dbReference>
<protein>
    <submittedName>
        <fullName evidence="17">Extended synaptotagmin-1-like</fullName>
    </submittedName>
</protein>
<dbReference type="EMBL" id="MNPL01017325">
    <property type="protein sequence ID" value="OQR70506.1"/>
    <property type="molecule type" value="Genomic_DNA"/>
</dbReference>
<evidence type="ECO:0000256" key="4">
    <source>
        <dbReference type="ARBA" id="ARBA00022448"/>
    </source>
</evidence>
<organism evidence="17 18">
    <name type="scientific">Tropilaelaps mercedesae</name>
    <dbReference type="NCBI Taxonomy" id="418985"/>
    <lineage>
        <taxon>Eukaryota</taxon>
        <taxon>Metazoa</taxon>
        <taxon>Ecdysozoa</taxon>
        <taxon>Arthropoda</taxon>
        <taxon>Chelicerata</taxon>
        <taxon>Arachnida</taxon>
        <taxon>Acari</taxon>
        <taxon>Parasitiformes</taxon>
        <taxon>Mesostigmata</taxon>
        <taxon>Gamasina</taxon>
        <taxon>Dermanyssoidea</taxon>
        <taxon>Laelapidae</taxon>
        <taxon>Tropilaelaps</taxon>
    </lineage>
</organism>
<keyword evidence="18" id="KW-1185">Reference proteome</keyword>
<evidence type="ECO:0000313" key="18">
    <source>
        <dbReference type="Proteomes" id="UP000192247"/>
    </source>
</evidence>
<comment type="caution">
    <text evidence="17">The sequence shown here is derived from an EMBL/GenBank/DDBJ whole genome shotgun (WGS) entry which is preliminary data.</text>
</comment>
<evidence type="ECO:0000256" key="5">
    <source>
        <dbReference type="ARBA" id="ARBA00022475"/>
    </source>
</evidence>
<feature type="non-terminal residue" evidence="17">
    <location>
        <position position="1"/>
    </location>
</feature>
<feature type="domain" description="C2" evidence="16">
    <location>
        <begin position="648"/>
        <end position="792"/>
    </location>
</feature>
<reference evidence="17 18" key="1">
    <citation type="journal article" date="2017" name="Gigascience">
        <title>Draft genome of the honey bee ectoparasitic mite, Tropilaelaps mercedesae, is shaped by the parasitic life history.</title>
        <authorList>
            <person name="Dong X."/>
            <person name="Armstrong S.D."/>
            <person name="Xia D."/>
            <person name="Makepeace B.L."/>
            <person name="Darby A.C."/>
            <person name="Kadowaki T."/>
        </authorList>
    </citation>
    <scope>NUCLEOTIDE SEQUENCE [LARGE SCALE GENOMIC DNA]</scope>
    <source>
        <strain evidence="17">Wuxi-XJTLU</strain>
    </source>
</reference>
<dbReference type="GO" id="GO:0005509">
    <property type="term" value="F:calcium ion binding"/>
    <property type="evidence" value="ECO:0007669"/>
    <property type="project" value="TreeGrafter"/>
</dbReference>
<dbReference type="SMART" id="SM00239">
    <property type="entry name" value="C2"/>
    <property type="match status" value="3"/>
</dbReference>
<evidence type="ECO:0000256" key="8">
    <source>
        <dbReference type="ARBA" id="ARBA00022737"/>
    </source>
</evidence>
<dbReference type="GO" id="GO:0005544">
    <property type="term" value="F:calcium-dependent phospholipid binding"/>
    <property type="evidence" value="ECO:0007669"/>
    <property type="project" value="TreeGrafter"/>
</dbReference>
<dbReference type="InterPro" id="IPR035892">
    <property type="entry name" value="C2_domain_sf"/>
</dbReference>
<feature type="region of interest" description="Disordered" evidence="15">
    <location>
        <begin position="450"/>
        <end position="508"/>
    </location>
</feature>
<keyword evidence="10" id="KW-0106">Calcium</keyword>
<keyword evidence="7" id="KW-0479">Metal-binding</keyword>
<dbReference type="STRING" id="418985.A0A1V9XAQ0"/>
<keyword evidence="8" id="KW-0677">Repeat</keyword>
<dbReference type="PANTHER" id="PTHR45761:SF1">
    <property type="entry name" value="EXTENDED SYNAPTOTAGMIN-LIKE PROTEIN 2, ISOFORM C"/>
    <property type="match status" value="1"/>
</dbReference>
<evidence type="ECO:0000256" key="10">
    <source>
        <dbReference type="ARBA" id="ARBA00022837"/>
    </source>
</evidence>
<evidence type="ECO:0000256" key="2">
    <source>
        <dbReference type="ARBA" id="ARBA00004477"/>
    </source>
</evidence>
<dbReference type="GO" id="GO:0035091">
    <property type="term" value="F:phosphatidylinositol binding"/>
    <property type="evidence" value="ECO:0007669"/>
    <property type="project" value="TreeGrafter"/>
</dbReference>
<keyword evidence="12" id="KW-0445">Lipid transport</keyword>
<keyword evidence="13" id="KW-0446">Lipid-binding</keyword>
<feature type="domain" description="C2" evidence="16">
    <location>
        <begin position="79"/>
        <end position="202"/>
    </location>
</feature>
<dbReference type="GO" id="GO:0008429">
    <property type="term" value="F:phosphatidylethanolamine binding"/>
    <property type="evidence" value="ECO:0007669"/>
    <property type="project" value="TreeGrafter"/>
</dbReference>
<gene>
    <name evidence="17" type="ORF">BIW11_11593</name>
</gene>
<evidence type="ECO:0000256" key="13">
    <source>
        <dbReference type="ARBA" id="ARBA00023121"/>
    </source>
</evidence>
<dbReference type="InParanoid" id="A0A1V9XAQ0"/>
<dbReference type="OrthoDB" id="1029639at2759"/>
<dbReference type="Gene3D" id="2.60.40.150">
    <property type="entry name" value="C2 domain"/>
    <property type="match status" value="3"/>
</dbReference>
<keyword evidence="4" id="KW-0813">Transport</keyword>